<protein>
    <submittedName>
        <fullName evidence="1">Uncharacterized protein</fullName>
    </submittedName>
</protein>
<sequence length="83" mass="8921">ASSVWAPGCDSLQLHSQVLIAQGGGLTTHGAPGQLRFVNGPEDYGGEDNVCFRSPRRLPQKWEPVKFNVSTPPLPPFPKGLNP</sequence>
<organism evidence="1 2">
    <name type="scientific">Staurois parvus</name>
    <dbReference type="NCBI Taxonomy" id="386267"/>
    <lineage>
        <taxon>Eukaryota</taxon>
        <taxon>Metazoa</taxon>
        <taxon>Chordata</taxon>
        <taxon>Craniata</taxon>
        <taxon>Vertebrata</taxon>
        <taxon>Euteleostomi</taxon>
        <taxon>Amphibia</taxon>
        <taxon>Batrachia</taxon>
        <taxon>Anura</taxon>
        <taxon>Neobatrachia</taxon>
        <taxon>Ranoidea</taxon>
        <taxon>Ranidae</taxon>
        <taxon>Staurois</taxon>
    </lineage>
</organism>
<dbReference type="EMBL" id="CATNWA010000276">
    <property type="protein sequence ID" value="CAI9535648.1"/>
    <property type="molecule type" value="Genomic_DNA"/>
</dbReference>
<dbReference type="Proteomes" id="UP001162483">
    <property type="component" value="Unassembled WGS sequence"/>
</dbReference>
<comment type="caution">
    <text evidence="1">The sequence shown here is derived from an EMBL/GenBank/DDBJ whole genome shotgun (WGS) entry which is preliminary data.</text>
</comment>
<name>A0ABN9AJ83_9NEOB</name>
<evidence type="ECO:0000313" key="2">
    <source>
        <dbReference type="Proteomes" id="UP001162483"/>
    </source>
</evidence>
<accession>A0ABN9AJ83</accession>
<keyword evidence="2" id="KW-1185">Reference proteome</keyword>
<reference evidence="1" key="1">
    <citation type="submission" date="2023-05" db="EMBL/GenBank/DDBJ databases">
        <authorList>
            <person name="Stuckert A."/>
        </authorList>
    </citation>
    <scope>NUCLEOTIDE SEQUENCE</scope>
</reference>
<gene>
    <name evidence="1" type="ORF">SPARVUS_LOCUS900478</name>
</gene>
<proteinExistence type="predicted"/>
<evidence type="ECO:0000313" key="1">
    <source>
        <dbReference type="EMBL" id="CAI9535648.1"/>
    </source>
</evidence>
<feature type="non-terminal residue" evidence="1">
    <location>
        <position position="1"/>
    </location>
</feature>